<reference evidence="1 2" key="1">
    <citation type="submission" date="2016-08" db="EMBL/GenBank/DDBJ databases">
        <authorList>
            <person name="Seilhamer J.J."/>
        </authorList>
    </citation>
    <scope>NUCLEOTIDE SEQUENCE [LARGE SCALE GENOMIC DNA]</scope>
    <source>
        <strain evidence="1">M3/6</strain>
    </source>
</reference>
<protein>
    <recommendedName>
        <fullName evidence="3">DUF4252 domain-containing protein</fullName>
    </recommendedName>
</protein>
<dbReference type="InterPro" id="IPR025348">
    <property type="entry name" value="DUF4252"/>
</dbReference>
<accession>A0A1R3SXG4</accession>
<evidence type="ECO:0000313" key="2">
    <source>
        <dbReference type="Proteomes" id="UP000187464"/>
    </source>
</evidence>
<dbReference type="Proteomes" id="UP000187464">
    <property type="component" value="Chromosome I"/>
</dbReference>
<organism evidence="1 2">
    <name type="scientific">Proteiniphilum saccharofermentans</name>
    <dbReference type="NCBI Taxonomy" id="1642647"/>
    <lineage>
        <taxon>Bacteria</taxon>
        <taxon>Pseudomonadati</taxon>
        <taxon>Bacteroidota</taxon>
        <taxon>Bacteroidia</taxon>
        <taxon>Bacteroidales</taxon>
        <taxon>Dysgonomonadaceae</taxon>
        <taxon>Proteiniphilum</taxon>
    </lineage>
</organism>
<keyword evidence="2" id="KW-1185">Reference proteome</keyword>
<dbReference type="AlphaFoldDB" id="A0A1R3SXG4"/>
<name>A0A1R3SXG4_9BACT</name>
<gene>
    <name evidence="1" type="ORF">PSM36_0814</name>
</gene>
<evidence type="ECO:0008006" key="3">
    <source>
        <dbReference type="Google" id="ProtNLM"/>
    </source>
</evidence>
<proteinExistence type="predicted"/>
<dbReference type="KEGG" id="psac:PSM36_0814"/>
<sequence>MFSFLLPGALFADNFVSVFMERCAEDERPLSNINIGRTMLDKMAANTDDEELKNTFKELNSIRMINSDNVEDSKYYFKKANELIKESFYDYDEAVSVSEMGSKISVWVKRQGEERQDLILIALDNDGKLSIITVSGKIDFNSISKLSGSLRNGQQFP</sequence>
<dbReference type="EMBL" id="LT605205">
    <property type="protein sequence ID" value="SCD19640.1"/>
    <property type="molecule type" value="Genomic_DNA"/>
</dbReference>
<evidence type="ECO:0000313" key="1">
    <source>
        <dbReference type="EMBL" id="SCD19640.1"/>
    </source>
</evidence>
<dbReference type="STRING" id="1642647.PSM36_0814"/>
<dbReference type="Pfam" id="PF14060">
    <property type="entry name" value="DUF4252"/>
    <property type="match status" value="1"/>
</dbReference>